<name>A0ABD7UZW2_9ACTN</name>
<sequence length="123" mass="12761">MTDSDPSHREDANGRLAVDPMAATDLSTRLAKAETRLQTVHSELLELLADADTAIGVGAAASAFRQGFGPATQVTDLLRDLTTRLGAYREVVTRGVDAVADADHDAAAMLGDEAAGPQAGTSR</sequence>
<gene>
    <name evidence="1" type="ORF">NCTC8139_01112</name>
</gene>
<protein>
    <recommendedName>
        <fullName evidence="3">ESX-1 secretion-associated protein</fullName>
    </recommendedName>
</protein>
<accession>A0ABD7UZW2</accession>
<comment type="caution">
    <text evidence="1">The sequence shown here is derived from an EMBL/GenBank/DDBJ whole genome shotgun (WGS) entry which is preliminary data.</text>
</comment>
<evidence type="ECO:0000313" key="1">
    <source>
        <dbReference type="EMBL" id="VFA82563.1"/>
    </source>
</evidence>
<evidence type="ECO:0000313" key="2">
    <source>
        <dbReference type="Proteomes" id="UP000360750"/>
    </source>
</evidence>
<dbReference type="EMBL" id="CAACYD010000005">
    <property type="protein sequence ID" value="VFA82563.1"/>
    <property type="molecule type" value="Genomic_DNA"/>
</dbReference>
<dbReference type="Proteomes" id="UP000360750">
    <property type="component" value="Unassembled WGS sequence"/>
</dbReference>
<dbReference type="AlphaFoldDB" id="A0ABD7UZW2"/>
<organism evidence="1 2">
    <name type="scientific">Gordonia paraffinivorans</name>
    <dbReference type="NCBI Taxonomy" id="175628"/>
    <lineage>
        <taxon>Bacteria</taxon>
        <taxon>Bacillati</taxon>
        <taxon>Actinomycetota</taxon>
        <taxon>Actinomycetes</taxon>
        <taxon>Mycobacteriales</taxon>
        <taxon>Gordoniaceae</taxon>
        <taxon>Gordonia</taxon>
    </lineage>
</organism>
<proteinExistence type="predicted"/>
<evidence type="ECO:0008006" key="3">
    <source>
        <dbReference type="Google" id="ProtNLM"/>
    </source>
</evidence>
<reference evidence="1 2" key="1">
    <citation type="submission" date="2019-02" db="EMBL/GenBank/DDBJ databases">
        <authorList>
            <consortium name="Pathogen Informatics"/>
        </authorList>
    </citation>
    <scope>NUCLEOTIDE SEQUENCE [LARGE SCALE GENOMIC DNA]</scope>
    <source>
        <strain evidence="1 2">3012STDY6756503</strain>
    </source>
</reference>
<dbReference type="GeneID" id="60749148"/>
<dbReference type="RefSeq" id="WP_040526109.1">
    <property type="nucleotide sequence ID" value="NZ_CAACYD010000005.1"/>
</dbReference>